<keyword evidence="8" id="KW-0274">FAD</keyword>
<comment type="pathway">
    <text evidence="2">Lipid metabolism; fatty acid beta-oxidation.</text>
</comment>
<reference evidence="17 18" key="1">
    <citation type="submission" date="2024-06" db="EMBL/GenBank/DDBJ databases">
        <authorList>
            <person name="Li F."/>
        </authorList>
    </citation>
    <scope>NUCLEOTIDE SEQUENCE [LARGE SCALE GENOMIC DNA]</scope>
    <source>
        <strain evidence="17 18">GXAS 311</strain>
    </source>
</reference>
<dbReference type="InterPro" id="IPR009100">
    <property type="entry name" value="AcylCoA_DH/oxidase_NM_dom_sf"/>
</dbReference>
<dbReference type="PANTHER" id="PTHR48083:SF33">
    <property type="entry name" value="ACYL-COENZYME A DEHYDROGENASE"/>
    <property type="match status" value="1"/>
</dbReference>
<evidence type="ECO:0000256" key="2">
    <source>
        <dbReference type="ARBA" id="ARBA00005005"/>
    </source>
</evidence>
<feature type="domain" description="Acyl-CoA dehydrogenase/oxidase N-terminal" evidence="15">
    <location>
        <begin position="127"/>
        <end position="234"/>
    </location>
</feature>
<dbReference type="Pfam" id="PF02771">
    <property type="entry name" value="Acyl-CoA_dh_N"/>
    <property type="match status" value="1"/>
</dbReference>
<evidence type="ECO:0000256" key="9">
    <source>
        <dbReference type="ARBA" id="ARBA00023002"/>
    </source>
</evidence>
<dbReference type="Gene3D" id="1.20.140.10">
    <property type="entry name" value="Butyryl-CoA Dehydrogenase, subunit A, domain 3"/>
    <property type="match status" value="1"/>
</dbReference>
<keyword evidence="7" id="KW-0285">Flavoprotein</keyword>
<dbReference type="Gene3D" id="1.10.540.10">
    <property type="entry name" value="Acyl-CoA dehydrogenase/oxidase, N-terminal domain"/>
    <property type="match status" value="1"/>
</dbReference>
<dbReference type="InterPro" id="IPR013786">
    <property type="entry name" value="AcylCoA_DH/ox_N"/>
</dbReference>
<dbReference type="PANTHER" id="PTHR48083">
    <property type="entry name" value="MEDIUM-CHAIN SPECIFIC ACYL-COA DEHYDROGENASE, MITOCHONDRIAL-RELATED"/>
    <property type="match status" value="1"/>
</dbReference>
<feature type="domain" description="Acyl-CoA dehydrogenase C-terminal bacterial-type" evidence="16">
    <location>
        <begin position="515"/>
        <end position="798"/>
    </location>
</feature>
<evidence type="ECO:0000256" key="10">
    <source>
        <dbReference type="ARBA" id="ARBA00047882"/>
    </source>
</evidence>
<dbReference type="Gene3D" id="2.40.110.10">
    <property type="entry name" value="Butyryl-CoA Dehydrogenase, subunit A, domain 2"/>
    <property type="match status" value="1"/>
</dbReference>
<dbReference type="InterPro" id="IPR046373">
    <property type="entry name" value="Acyl-CoA_Oxase/DH_mid-dom_sf"/>
</dbReference>
<dbReference type="SUPFAM" id="SSF47203">
    <property type="entry name" value="Acyl-CoA dehydrogenase C-terminal domain-like"/>
    <property type="match status" value="1"/>
</dbReference>
<comment type="catalytic activity">
    <reaction evidence="10">
        <text>a medium-chain 2,3-saturated fatty acyl-CoA + oxidized [electron-transfer flavoprotein] + H(+) = a medium-chain (2E)-enoyl-CoA + reduced [electron-transfer flavoprotein]</text>
        <dbReference type="Rhea" id="RHEA:14477"/>
        <dbReference type="Rhea" id="RHEA-COMP:10685"/>
        <dbReference type="Rhea" id="RHEA-COMP:10686"/>
        <dbReference type="ChEBI" id="CHEBI:15378"/>
        <dbReference type="ChEBI" id="CHEBI:57692"/>
        <dbReference type="ChEBI" id="CHEBI:58307"/>
        <dbReference type="ChEBI" id="CHEBI:83723"/>
        <dbReference type="ChEBI" id="CHEBI:83726"/>
        <dbReference type="EC" id="1.3.8.7"/>
    </reaction>
</comment>
<evidence type="ECO:0000256" key="4">
    <source>
        <dbReference type="ARBA" id="ARBA00012033"/>
    </source>
</evidence>
<dbReference type="InterPro" id="IPR050741">
    <property type="entry name" value="Acyl-CoA_dehydrogenase"/>
</dbReference>
<feature type="transmembrane region" description="Helical" evidence="12">
    <location>
        <begin position="32"/>
        <end position="61"/>
    </location>
</feature>
<keyword evidence="12" id="KW-0472">Membrane</keyword>
<evidence type="ECO:0000256" key="7">
    <source>
        <dbReference type="ARBA" id="ARBA00022630"/>
    </source>
</evidence>
<comment type="cofactor">
    <cofactor evidence="1">
        <name>FAD</name>
        <dbReference type="ChEBI" id="CHEBI:57692"/>
    </cofactor>
</comment>
<accession>A0ABV2BTR2</accession>
<evidence type="ECO:0000256" key="3">
    <source>
        <dbReference type="ARBA" id="ARBA00009347"/>
    </source>
</evidence>
<evidence type="ECO:0000259" key="16">
    <source>
        <dbReference type="Pfam" id="PF09317"/>
    </source>
</evidence>
<name>A0ABV2BTR2_9GAMM</name>
<evidence type="ECO:0000256" key="11">
    <source>
        <dbReference type="ARBA" id="ARBA00049247"/>
    </source>
</evidence>
<evidence type="ECO:0000259" key="13">
    <source>
        <dbReference type="Pfam" id="PF00441"/>
    </source>
</evidence>
<protein>
    <recommendedName>
        <fullName evidence="6">Acyl-coenzyme A dehydrogenase</fullName>
        <ecNumber evidence="4">1.3.8.7</ecNumber>
        <ecNumber evidence="5">1.3.8.8</ecNumber>
    </recommendedName>
</protein>
<keyword evidence="9" id="KW-0560">Oxidoreductase</keyword>
<dbReference type="InterPro" id="IPR009075">
    <property type="entry name" value="AcylCo_DH/oxidase_C"/>
</dbReference>
<dbReference type="SUPFAM" id="SSF56645">
    <property type="entry name" value="Acyl-CoA dehydrogenase NM domain-like"/>
    <property type="match status" value="1"/>
</dbReference>
<comment type="caution">
    <text evidence="17">The sequence shown here is derived from an EMBL/GenBank/DDBJ whole genome shotgun (WGS) entry which is preliminary data.</text>
</comment>
<dbReference type="EC" id="1.3.8.8" evidence="5"/>
<evidence type="ECO:0000259" key="14">
    <source>
        <dbReference type="Pfam" id="PF02770"/>
    </source>
</evidence>
<feature type="domain" description="Acyl-CoA dehydrogenase/oxidase C-terminal" evidence="13">
    <location>
        <begin position="361"/>
        <end position="506"/>
    </location>
</feature>
<dbReference type="Pfam" id="PF09317">
    <property type="entry name" value="ACDH_C"/>
    <property type="match status" value="1"/>
</dbReference>
<sequence length="826" mass="91750">MVILTQLLILAGVVWAAAYWRLRTGVALFTAGFMLFIVTLTGEFRFIPWILFGVFALLYLADDLRKDKITRPIFKAFKKVLPPMNQTEQEALEAGDIWWDGELFRGNPDWQTLLGYRMTQLSQDEQSFLDNEVETLCKMVSDWQIAFQDKDLPPEAWEYLKTQGFWGLIIPKQYGGKGFSALAHSSIVAKLSSRSSVLGVTVMVPNSLGPAELLLHYGTQAQKEYYLPRLAKGDDIPCFALTGPKAGSDAGAIPDTGIVCKGEYQGEEVIGMRLTWDKRYITLAPVATVLGLAFKMYDPDGLLGGEENLGITLALIPTDHPGVEIGQRHYPMGQAFMNGPTRGKDVFIPLDWIIGGQEYAGKGWQMLVDCLSAGRGISLPSSSSATSKIAYRATGAYAVLRKQFKTEIANFEGVEEALARIAGSTYQLEAARVLTAGAVDLGVKPSVVTAIAKYHMTEMARSILSDAMDVHGGRGIIMGDRNYLSTGYMSMPISITVEGANILTRNLMIFGQGAVRCHPFVFREMQAANNPNEQQGIDEFDSLFFRHLGYGFSNFIRSISLGLTLGKIVRKPVSGPVGHYYQQLTRMSSALALVSDISMAVLGGELKRKERLSARLGDLLSYLYLSSAVLKYYHDNGEKASDLPYVEWNLQNNLFLMHKALNEFFDNFSPRWLAAILRRIVFPYGLKFKRPNDDLDHQVVQAMLFKNDLRDRLTQPIFMGDENDPVGRIEHAFELVLATEHIARKVSQAIKKGQLTPARELEDTIATALAAGILTQQEADDYLAAEHARLDAMQVDEYSKAFIRGEFVQRQCEANEKPSDEKGQAA</sequence>
<evidence type="ECO:0000256" key="5">
    <source>
        <dbReference type="ARBA" id="ARBA00012040"/>
    </source>
</evidence>
<dbReference type="Pfam" id="PF00441">
    <property type="entry name" value="Acyl-CoA_dh_1"/>
    <property type="match status" value="1"/>
</dbReference>
<keyword evidence="12" id="KW-0812">Transmembrane</keyword>
<dbReference type="InterPro" id="IPR037069">
    <property type="entry name" value="AcylCoA_DH/ox_N_sf"/>
</dbReference>
<gene>
    <name evidence="17" type="ORF">ABVT43_09340</name>
</gene>
<evidence type="ECO:0000256" key="6">
    <source>
        <dbReference type="ARBA" id="ARBA00020144"/>
    </source>
</evidence>
<evidence type="ECO:0000259" key="15">
    <source>
        <dbReference type="Pfam" id="PF02771"/>
    </source>
</evidence>
<dbReference type="InterPro" id="IPR036250">
    <property type="entry name" value="AcylCo_DH-like_C"/>
</dbReference>
<dbReference type="NCBIfam" id="NF009586">
    <property type="entry name" value="PRK13026.1"/>
    <property type="match status" value="1"/>
</dbReference>
<dbReference type="Proteomes" id="UP001548189">
    <property type="component" value="Unassembled WGS sequence"/>
</dbReference>
<evidence type="ECO:0000313" key="18">
    <source>
        <dbReference type="Proteomes" id="UP001548189"/>
    </source>
</evidence>
<keyword evidence="18" id="KW-1185">Reference proteome</keyword>
<evidence type="ECO:0000256" key="12">
    <source>
        <dbReference type="SAM" id="Phobius"/>
    </source>
</evidence>
<keyword evidence="12" id="KW-1133">Transmembrane helix</keyword>
<comment type="similarity">
    <text evidence="3">Belongs to the acyl-CoA dehydrogenase family.</text>
</comment>
<evidence type="ECO:0000256" key="1">
    <source>
        <dbReference type="ARBA" id="ARBA00001974"/>
    </source>
</evidence>
<organism evidence="17 18">
    <name type="scientific">Aliikangiella maris</name>
    <dbReference type="NCBI Taxonomy" id="3162458"/>
    <lineage>
        <taxon>Bacteria</taxon>
        <taxon>Pseudomonadati</taxon>
        <taxon>Pseudomonadota</taxon>
        <taxon>Gammaproteobacteria</taxon>
        <taxon>Oceanospirillales</taxon>
        <taxon>Pleioneaceae</taxon>
        <taxon>Aliikangiella</taxon>
    </lineage>
</organism>
<dbReference type="InterPro" id="IPR006091">
    <property type="entry name" value="Acyl-CoA_Oxase/DH_mid-dom"/>
</dbReference>
<evidence type="ECO:0000313" key="17">
    <source>
        <dbReference type="EMBL" id="MET1255327.1"/>
    </source>
</evidence>
<dbReference type="Pfam" id="PF02770">
    <property type="entry name" value="Acyl-CoA_dh_M"/>
    <property type="match status" value="1"/>
</dbReference>
<dbReference type="RefSeq" id="WP_353895912.1">
    <property type="nucleotide sequence ID" value="NZ_JBEVCJ010000009.1"/>
</dbReference>
<comment type="catalytic activity">
    <reaction evidence="11">
        <text>a long-chain 2,3-saturated fatty acyl-CoA + oxidized [electron-transfer flavoprotein] + H(+) = a long-chain (2E)-enoyl-CoA + reduced [electron-transfer flavoprotein]</text>
        <dbReference type="Rhea" id="RHEA:17721"/>
        <dbReference type="Rhea" id="RHEA-COMP:10685"/>
        <dbReference type="Rhea" id="RHEA-COMP:10686"/>
        <dbReference type="ChEBI" id="CHEBI:15378"/>
        <dbReference type="ChEBI" id="CHEBI:57692"/>
        <dbReference type="ChEBI" id="CHEBI:58307"/>
        <dbReference type="ChEBI" id="CHEBI:83721"/>
        <dbReference type="ChEBI" id="CHEBI:83727"/>
        <dbReference type="EC" id="1.3.8.8"/>
    </reaction>
</comment>
<dbReference type="InterPro" id="IPR015396">
    <property type="entry name" value="FadE_C"/>
</dbReference>
<proteinExistence type="inferred from homology"/>
<evidence type="ECO:0000256" key="8">
    <source>
        <dbReference type="ARBA" id="ARBA00022827"/>
    </source>
</evidence>
<dbReference type="NCBIfam" id="NF007000">
    <property type="entry name" value="PRK09463.1"/>
    <property type="match status" value="1"/>
</dbReference>
<feature type="domain" description="Acyl-CoA oxidase/dehydrogenase middle" evidence="14">
    <location>
        <begin position="238"/>
        <end position="337"/>
    </location>
</feature>
<dbReference type="EMBL" id="JBEVCJ010000009">
    <property type="protein sequence ID" value="MET1255327.1"/>
    <property type="molecule type" value="Genomic_DNA"/>
</dbReference>
<dbReference type="EC" id="1.3.8.7" evidence="4"/>